<dbReference type="EMBL" id="JBIACK010000004">
    <property type="protein sequence ID" value="MFE8701031.1"/>
    <property type="molecule type" value="Genomic_DNA"/>
</dbReference>
<comment type="caution">
    <text evidence="1">The sequence shown here is derived from an EMBL/GenBank/DDBJ whole genome shotgun (WGS) entry which is preliminary data.</text>
</comment>
<evidence type="ECO:0000313" key="2">
    <source>
        <dbReference type="Proteomes" id="UP001601059"/>
    </source>
</evidence>
<gene>
    <name evidence="1" type="ORF">ACFYKX_10420</name>
</gene>
<proteinExistence type="predicted"/>
<accession>A0ABW6K9Y8</accession>
<sequence length="146" mass="15195">MAGFAGATSAAQTVTYSVEIQEPSLDLVVTGNTALQTYQKIDGVIVADTVVNIKNNGSVDGRLYAQVGDVSASGLTYSTTIPDAASEVLTSVSDAVATTLLDQTLKNTNFEVLAGGNENFDLEILFGANTPTGTYNIPVTWTLLAK</sequence>
<dbReference type="RefSeq" id="WP_389360790.1">
    <property type="nucleotide sequence ID" value="NZ_JBIACK010000004.1"/>
</dbReference>
<dbReference type="Proteomes" id="UP001601059">
    <property type="component" value="Unassembled WGS sequence"/>
</dbReference>
<organism evidence="1 2">
    <name type="scientific">Cytobacillus spartinae</name>
    <dbReference type="NCBI Taxonomy" id="3299023"/>
    <lineage>
        <taxon>Bacteria</taxon>
        <taxon>Bacillati</taxon>
        <taxon>Bacillota</taxon>
        <taxon>Bacilli</taxon>
        <taxon>Bacillales</taxon>
        <taxon>Bacillaceae</taxon>
        <taxon>Cytobacillus</taxon>
    </lineage>
</organism>
<reference evidence="1 2" key="1">
    <citation type="submission" date="2024-08" db="EMBL/GenBank/DDBJ databases">
        <title>Two novel Cytobacillus novel species.</title>
        <authorList>
            <person name="Liu G."/>
        </authorList>
    </citation>
    <scope>NUCLEOTIDE SEQUENCE [LARGE SCALE GENOMIC DNA]</scope>
    <source>
        <strain evidence="1 2">FJAT-54145</strain>
    </source>
</reference>
<evidence type="ECO:0008006" key="3">
    <source>
        <dbReference type="Google" id="ProtNLM"/>
    </source>
</evidence>
<name>A0ABW6K9Y8_9BACI</name>
<protein>
    <recommendedName>
        <fullName evidence="3">Secreted protein</fullName>
    </recommendedName>
</protein>
<evidence type="ECO:0000313" key="1">
    <source>
        <dbReference type="EMBL" id="MFE8701031.1"/>
    </source>
</evidence>
<keyword evidence="2" id="KW-1185">Reference proteome</keyword>